<sequence length="111" mass="13006">MSTTIILNNGNDKNKEDRVDPENSTETEENQNEGDDNEEETRNSKRQSKQPLKYQDFDMRFITALSVGCLPSDLPSNYNKAVKIVDWRMAIEEELMKIIHGKMWKNRKIEK</sequence>
<feature type="compositionally biased region" description="Acidic residues" evidence="1">
    <location>
        <begin position="23"/>
        <end position="39"/>
    </location>
</feature>
<gene>
    <name evidence="2" type="ORF">PSYICH_LOCUS13868</name>
</gene>
<reference evidence="2" key="1">
    <citation type="submission" date="2022-01" db="EMBL/GenBank/DDBJ databases">
        <authorList>
            <person name="King R."/>
        </authorList>
    </citation>
    <scope>NUCLEOTIDE SEQUENCE</scope>
</reference>
<evidence type="ECO:0000256" key="1">
    <source>
        <dbReference type="SAM" id="MobiDB-lite"/>
    </source>
</evidence>
<feature type="compositionally biased region" description="Polar residues" evidence="1">
    <location>
        <begin position="1"/>
        <end position="11"/>
    </location>
</feature>
<dbReference type="OrthoDB" id="6773173at2759"/>
<dbReference type="Proteomes" id="UP001153636">
    <property type="component" value="Chromosome 7"/>
</dbReference>
<feature type="compositionally biased region" description="Basic and acidic residues" evidence="1">
    <location>
        <begin position="12"/>
        <end position="21"/>
    </location>
</feature>
<organism evidence="2 3">
    <name type="scientific">Psylliodes chrysocephalus</name>
    <dbReference type="NCBI Taxonomy" id="3402493"/>
    <lineage>
        <taxon>Eukaryota</taxon>
        <taxon>Metazoa</taxon>
        <taxon>Ecdysozoa</taxon>
        <taxon>Arthropoda</taxon>
        <taxon>Hexapoda</taxon>
        <taxon>Insecta</taxon>
        <taxon>Pterygota</taxon>
        <taxon>Neoptera</taxon>
        <taxon>Endopterygota</taxon>
        <taxon>Coleoptera</taxon>
        <taxon>Polyphaga</taxon>
        <taxon>Cucujiformia</taxon>
        <taxon>Chrysomeloidea</taxon>
        <taxon>Chrysomelidae</taxon>
        <taxon>Galerucinae</taxon>
        <taxon>Alticini</taxon>
        <taxon>Psylliodes</taxon>
    </lineage>
</organism>
<keyword evidence="3" id="KW-1185">Reference proteome</keyword>
<accession>A0A9P0GEM3</accession>
<evidence type="ECO:0000313" key="2">
    <source>
        <dbReference type="EMBL" id="CAH1113000.1"/>
    </source>
</evidence>
<evidence type="ECO:0000313" key="3">
    <source>
        <dbReference type="Proteomes" id="UP001153636"/>
    </source>
</evidence>
<dbReference type="AlphaFoldDB" id="A0A9P0GEM3"/>
<feature type="region of interest" description="Disordered" evidence="1">
    <location>
        <begin position="1"/>
        <end position="53"/>
    </location>
</feature>
<name>A0A9P0GEM3_9CUCU</name>
<proteinExistence type="predicted"/>
<dbReference type="EMBL" id="OV651819">
    <property type="protein sequence ID" value="CAH1113000.1"/>
    <property type="molecule type" value="Genomic_DNA"/>
</dbReference>
<protein>
    <submittedName>
        <fullName evidence="2">Uncharacterized protein</fullName>
    </submittedName>
</protein>